<keyword evidence="3" id="KW-1185">Reference proteome</keyword>
<comment type="caution">
    <text evidence="2">The sequence shown here is derived from an EMBL/GenBank/DDBJ whole genome shotgun (WGS) entry which is preliminary data.</text>
</comment>
<reference evidence="2" key="1">
    <citation type="submission" date="2019-10" db="EMBL/GenBank/DDBJ databases">
        <authorList>
            <person name="Soares A.E.R."/>
            <person name="Aleixo A."/>
            <person name="Schneider P."/>
            <person name="Miyaki C.Y."/>
            <person name="Schneider M.P."/>
            <person name="Mello C."/>
            <person name="Vasconcelos A.T.R."/>
        </authorList>
    </citation>
    <scope>NUCLEOTIDE SEQUENCE</scope>
    <source>
        <tissue evidence="2">Muscle</tissue>
    </source>
</reference>
<evidence type="ECO:0000313" key="3">
    <source>
        <dbReference type="Proteomes" id="UP001145742"/>
    </source>
</evidence>
<protein>
    <submittedName>
        <fullName evidence="2">Uncharacterized protein</fullName>
    </submittedName>
</protein>
<dbReference type="EMBL" id="WHWB01034752">
    <property type="protein sequence ID" value="KAJ7404742.1"/>
    <property type="molecule type" value="Genomic_DNA"/>
</dbReference>
<organism evidence="2 3">
    <name type="scientific">Willisornis vidua</name>
    <name type="common">Xingu scale-backed antbird</name>
    <dbReference type="NCBI Taxonomy" id="1566151"/>
    <lineage>
        <taxon>Eukaryota</taxon>
        <taxon>Metazoa</taxon>
        <taxon>Chordata</taxon>
        <taxon>Craniata</taxon>
        <taxon>Vertebrata</taxon>
        <taxon>Euteleostomi</taxon>
        <taxon>Archelosauria</taxon>
        <taxon>Archosauria</taxon>
        <taxon>Dinosauria</taxon>
        <taxon>Saurischia</taxon>
        <taxon>Theropoda</taxon>
        <taxon>Coelurosauria</taxon>
        <taxon>Aves</taxon>
        <taxon>Neognathae</taxon>
        <taxon>Neoaves</taxon>
        <taxon>Telluraves</taxon>
        <taxon>Australaves</taxon>
        <taxon>Passeriformes</taxon>
        <taxon>Thamnophilidae</taxon>
        <taxon>Willisornis</taxon>
    </lineage>
</organism>
<name>A0ABQ9CLC5_9PASS</name>
<gene>
    <name evidence="2" type="ORF">WISP_143598</name>
</gene>
<dbReference type="Proteomes" id="UP001145742">
    <property type="component" value="Unassembled WGS sequence"/>
</dbReference>
<evidence type="ECO:0000256" key="1">
    <source>
        <dbReference type="SAM" id="MobiDB-lite"/>
    </source>
</evidence>
<evidence type="ECO:0000313" key="2">
    <source>
        <dbReference type="EMBL" id="KAJ7404742.1"/>
    </source>
</evidence>
<accession>A0ABQ9CLC5</accession>
<proteinExistence type="predicted"/>
<sequence>MIVLPHEDQCGQVRYGDALSEPFPITNDVKQVAELFGLEVSLKKTEVLYQPTPKEVFHPHITIGESELKSVQQFTCLGNKISSDSKIDKEIENSLKPFPLVLRGCFVSSKGLSSLLDMETLDLMVNKFGRLTHLDMTVSDMGAAPGLFSQKPSLQLLHYQNIQYTMSNEKEVTFDKQICTSGVLHSVLGSSAQKRHGAPGEDPAAAKKMNKGLEHPSGEERLRELGFFRLEMTARGPHQCLSVSAGKRMDQALFYGAEQKDKRQWAETVA</sequence>
<feature type="region of interest" description="Disordered" evidence="1">
    <location>
        <begin position="190"/>
        <end position="217"/>
    </location>
</feature>